<gene>
    <name evidence="2" type="ORF">EA797_07035</name>
</gene>
<proteinExistence type="predicted"/>
<evidence type="ECO:0000256" key="1">
    <source>
        <dbReference type="SAM" id="Phobius"/>
    </source>
</evidence>
<dbReference type="Proteomes" id="UP000269774">
    <property type="component" value="Unassembled WGS sequence"/>
</dbReference>
<dbReference type="EMBL" id="RFFM01000001">
    <property type="protein sequence ID" value="RMH92784.1"/>
    <property type="molecule type" value="Genomic_DNA"/>
</dbReference>
<keyword evidence="3" id="KW-1185">Reference proteome</keyword>
<keyword evidence="1" id="KW-0472">Membrane</keyword>
<organism evidence="2 3">
    <name type="scientific">Stutzerimonas zhaodongensis</name>
    <dbReference type="NCBI Taxonomy" id="1176257"/>
    <lineage>
        <taxon>Bacteria</taxon>
        <taxon>Pseudomonadati</taxon>
        <taxon>Pseudomonadota</taxon>
        <taxon>Gammaproteobacteria</taxon>
        <taxon>Pseudomonadales</taxon>
        <taxon>Pseudomonadaceae</taxon>
        <taxon>Stutzerimonas</taxon>
    </lineage>
</organism>
<evidence type="ECO:0000313" key="3">
    <source>
        <dbReference type="Proteomes" id="UP000269774"/>
    </source>
</evidence>
<feature type="transmembrane region" description="Helical" evidence="1">
    <location>
        <begin position="6"/>
        <end position="27"/>
    </location>
</feature>
<dbReference type="InterPro" id="IPR057715">
    <property type="entry name" value="YohP-like"/>
</dbReference>
<accession>A0A3M2I3J8</accession>
<dbReference type="Pfam" id="PF25659">
    <property type="entry name" value="YohP"/>
    <property type="match status" value="1"/>
</dbReference>
<keyword evidence="1" id="KW-1133">Transmembrane helix</keyword>
<name>A0A3M2I3J8_9GAMM</name>
<comment type="caution">
    <text evidence="2">The sequence shown here is derived from an EMBL/GenBank/DDBJ whole genome shotgun (WGS) entry which is preliminary data.</text>
</comment>
<dbReference type="AlphaFoldDB" id="A0A3M2I3J8"/>
<keyword evidence="1" id="KW-0812">Transmembrane</keyword>
<protein>
    <submittedName>
        <fullName evidence="2">Uncharacterized protein</fullName>
    </submittedName>
</protein>
<evidence type="ECO:0000313" key="2">
    <source>
        <dbReference type="EMBL" id="RMH92784.1"/>
    </source>
</evidence>
<sequence>MLKFLGSTIGIIFLIGLLVVIGLFALIF</sequence>
<reference evidence="2 3" key="1">
    <citation type="submission" date="2018-10" db="EMBL/GenBank/DDBJ databases">
        <title>Pseudomonas zhaodongensis NEAU-ST5-21(T) genome.</title>
        <authorList>
            <person name="Peng J."/>
            <person name="Liu Z.-P."/>
        </authorList>
    </citation>
    <scope>NUCLEOTIDE SEQUENCE [LARGE SCALE GENOMIC DNA]</scope>
    <source>
        <strain evidence="2 3">NEAU-ST5-21</strain>
    </source>
</reference>